<proteinExistence type="inferred from homology"/>
<dbReference type="PROSITE" id="PS00284">
    <property type="entry name" value="SERPIN"/>
    <property type="match status" value="1"/>
</dbReference>
<dbReference type="InterPro" id="IPR000215">
    <property type="entry name" value="Serpin_fam"/>
</dbReference>
<evidence type="ECO:0000256" key="2">
    <source>
        <dbReference type="RuleBase" id="RU000411"/>
    </source>
</evidence>
<dbReference type="Pfam" id="PF00079">
    <property type="entry name" value="Serpin"/>
    <property type="match status" value="1"/>
</dbReference>
<dbReference type="SUPFAM" id="SSF56574">
    <property type="entry name" value="Serpins"/>
    <property type="match status" value="1"/>
</dbReference>
<dbReference type="InterPro" id="IPR042178">
    <property type="entry name" value="Serpin_sf_1"/>
</dbReference>
<feature type="domain" description="Serpin" evidence="3">
    <location>
        <begin position="1"/>
        <end position="199"/>
    </location>
</feature>
<dbReference type="PANTHER" id="PTHR11461">
    <property type="entry name" value="SERINE PROTEASE INHIBITOR, SERPIN"/>
    <property type="match status" value="1"/>
</dbReference>
<comment type="caution">
    <text evidence="4">The sequence shown here is derived from an EMBL/GenBank/DDBJ whole genome shotgun (WGS) entry which is preliminary data.</text>
</comment>
<dbReference type="GO" id="GO:0005615">
    <property type="term" value="C:extracellular space"/>
    <property type="evidence" value="ECO:0007669"/>
    <property type="project" value="InterPro"/>
</dbReference>
<reference evidence="4" key="1">
    <citation type="submission" date="2023-07" db="EMBL/GenBank/DDBJ databases">
        <title>draft genome sequence of fig (Ficus carica).</title>
        <authorList>
            <person name="Takahashi T."/>
            <person name="Nishimura K."/>
        </authorList>
    </citation>
    <scope>NUCLEOTIDE SEQUENCE</scope>
</reference>
<dbReference type="GO" id="GO:0004867">
    <property type="term" value="F:serine-type endopeptidase inhibitor activity"/>
    <property type="evidence" value="ECO:0007669"/>
    <property type="project" value="InterPro"/>
</dbReference>
<organism evidence="4 5">
    <name type="scientific">Ficus carica</name>
    <name type="common">Common fig</name>
    <dbReference type="NCBI Taxonomy" id="3494"/>
    <lineage>
        <taxon>Eukaryota</taxon>
        <taxon>Viridiplantae</taxon>
        <taxon>Streptophyta</taxon>
        <taxon>Embryophyta</taxon>
        <taxon>Tracheophyta</taxon>
        <taxon>Spermatophyta</taxon>
        <taxon>Magnoliopsida</taxon>
        <taxon>eudicotyledons</taxon>
        <taxon>Gunneridae</taxon>
        <taxon>Pentapetalae</taxon>
        <taxon>rosids</taxon>
        <taxon>fabids</taxon>
        <taxon>Rosales</taxon>
        <taxon>Moraceae</taxon>
        <taxon>Ficeae</taxon>
        <taxon>Ficus</taxon>
    </lineage>
</organism>
<dbReference type="PANTHER" id="PTHR11461:SF315">
    <property type="entry name" value="SERPIN-Z3-LIKE"/>
    <property type="match status" value="1"/>
</dbReference>
<dbReference type="InterPro" id="IPR023795">
    <property type="entry name" value="Serpin_CS"/>
</dbReference>
<evidence type="ECO:0000313" key="4">
    <source>
        <dbReference type="EMBL" id="GMN26232.1"/>
    </source>
</evidence>
<dbReference type="EMBL" id="BTGU01000001">
    <property type="protein sequence ID" value="GMN26232.1"/>
    <property type="molecule type" value="Genomic_DNA"/>
</dbReference>
<evidence type="ECO:0000313" key="5">
    <source>
        <dbReference type="Proteomes" id="UP001187192"/>
    </source>
</evidence>
<evidence type="ECO:0000256" key="1">
    <source>
        <dbReference type="ARBA" id="ARBA00009500"/>
    </source>
</evidence>
<name>A0AA88CR30_FICCA</name>
<sequence length="202" mass="22648">MMVSSNHHKISALHDGLDSGIKATRGVIRNVVSYSKKKKDLVFILSIALYFKGAWVDPFDELCTRRDDFYTGIKREIVQVPYMSKAYYKSLSYASSKGFKILDIMEPLGLKLNLKNSEILEGLDGDIAMEKTKIIHKCCIEVNESGTEAAAVTINEEDEACSADQSQPRIDFIADHPFIFLVREETSDTNVFLGAVVNPLFE</sequence>
<dbReference type="AlphaFoldDB" id="A0AA88CR30"/>
<dbReference type="Gene3D" id="3.30.497.10">
    <property type="entry name" value="Antithrombin, subunit I, domain 2"/>
    <property type="match status" value="1"/>
</dbReference>
<dbReference type="InterPro" id="IPR036186">
    <property type="entry name" value="Serpin_sf"/>
</dbReference>
<dbReference type="Proteomes" id="UP001187192">
    <property type="component" value="Unassembled WGS sequence"/>
</dbReference>
<evidence type="ECO:0000259" key="3">
    <source>
        <dbReference type="SMART" id="SM00093"/>
    </source>
</evidence>
<dbReference type="InterPro" id="IPR023796">
    <property type="entry name" value="Serpin_dom"/>
</dbReference>
<comment type="similarity">
    <text evidence="1 2">Belongs to the serpin family.</text>
</comment>
<protein>
    <recommendedName>
        <fullName evidence="3">Serpin domain-containing protein</fullName>
    </recommendedName>
</protein>
<gene>
    <name evidence="4" type="ORF">TIFTF001_001216</name>
</gene>
<dbReference type="Gene3D" id="2.30.39.10">
    <property type="entry name" value="Alpha-1-antitrypsin, domain 1"/>
    <property type="match status" value="1"/>
</dbReference>
<dbReference type="InterPro" id="IPR042185">
    <property type="entry name" value="Serpin_sf_2"/>
</dbReference>
<accession>A0AA88CR30</accession>
<keyword evidence="5" id="KW-1185">Reference proteome</keyword>
<dbReference type="SMART" id="SM00093">
    <property type="entry name" value="SERPIN"/>
    <property type="match status" value="1"/>
</dbReference>